<proteinExistence type="predicted"/>
<protein>
    <submittedName>
        <fullName evidence="2">Uncharacterized protein</fullName>
    </submittedName>
</protein>
<keyword evidence="1" id="KW-0732">Signal</keyword>
<gene>
    <name evidence="2" type="ORF">ACE1CA_25880</name>
</gene>
<dbReference type="Proteomes" id="UP001576780">
    <property type="component" value="Unassembled WGS sequence"/>
</dbReference>
<evidence type="ECO:0000256" key="1">
    <source>
        <dbReference type="SAM" id="SignalP"/>
    </source>
</evidence>
<evidence type="ECO:0000313" key="3">
    <source>
        <dbReference type="Proteomes" id="UP001576780"/>
    </source>
</evidence>
<feature type="signal peptide" evidence="1">
    <location>
        <begin position="1"/>
        <end position="22"/>
    </location>
</feature>
<sequence length="139" mass="14482">MGLNIKLGTVAASLLLGITAIAPPTVVLTTPQIVEAATATGRGILAIAGRPSQLINRATVDTLADNTAKVQLRTSNGNQINFGGKWENGPQNQLLITLTNSGNADASGLIVVTYRNGQLQAIFGGGKLDGQPFTIEFRR</sequence>
<feature type="chain" id="PRO_5047341017" evidence="1">
    <location>
        <begin position="23"/>
        <end position="139"/>
    </location>
</feature>
<accession>A0ABV4WTE2</accession>
<dbReference type="RefSeq" id="WP_413280281.1">
    <property type="nucleotide sequence ID" value="NZ_JBHFNT010000229.1"/>
</dbReference>
<keyword evidence="3" id="KW-1185">Reference proteome</keyword>
<reference evidence="2 3" key="1">
    <citation type="submission" date="2024-09" db="EMBL/GenBank/DDBJ databases">
        <title>Floridaenema gen nov. (Aerosakkonemataceae, Aerosakkonematales ord. nov., Cyanobacteria) from benthic tropical and subtropical fresh waters, with the description of four new species.</title>
        <authorList>
            <person name="Moretto J.A."/>
            <person name="Berthold D.E."/>
            <person name="Lefler F.W."/>
            <person name="Huang I.-S."/>
            <person name="Laughinghouse H. IV."/>
        </authorList>
    </citation>
    <scope>NUCLEOTIDE SEQUENCE [LARGE SCALE GENOMIC DNA]</scope>
    <source>
        <strain evidence="2 3">BLCC-F167</strain>
    </source>
</reference>
<dbReference type="EMBL" id="JBHFNT010000229">
    <property type="protein sequence ID" value="MFB2837946.1"/>
    <property type="molecule type" value="Genomic_DNA"/>
</dbReference>
<organism evidence="2 3">
    <name type="scientific">Floridaenema evergladense BLCC-F167</name>
    <dbReference type="NCBI Taxonomy" id="3153639"/>
    <lineage>
        <taxon>Bacteria</taxon>
        <taxon>Bacillati</taxon>
        <taxon>Cyanobacteriota</taxon>
        <taxon>Cyanophyceae</taxon>
        <taxon>Oscillatoriophycideae</taxon>
        <taxon>Aerosakkonematales</taxon>
        <taxon>Aerosakkonemataceae</taxon>
        <taxon>Floridanema</taxon>
        <taxon>Floridanema evergladense</taxon>
    </lineage>
</organism>
<name>A0ABV4WTE2_9CYAN</name>
<comment type="caution">
    <text evidence="2">The sequence shown here is derived from an EMBL/GenBank/DDBJ whole genome shotgun (WGS) entry which is preliminary data.</text>
</comment>
<evidence type="ECO:0000313" key="2">
    <source>
        <dbReference type="EMBL" id="MFB2837946.1"/>
    </source>
</evidence>